<dbReference type="PANTHER" id="PTHR45138:SF9">
    <property type="entry name" value="DIGUANYLATE CYCLASE DGCM-RELATED"/>
    <property type="match status" value="1"/>
</dbReference>
<feature type="coiled-coil region" evidence="1">
    <location>
        <begin position="222"/>
        <end position="249"/>
    </location>
</feature>
<dbReference type="STRING" id="1122155.SAMN02745158_04170"/>
<evidence type="ECO:0000259" key="4">
    <source>
        <dbReference type="PROSITE" id="PS50887"/>
    </source>
</evidence>
<evidence type="ECO:0000313" key="6">
    <source>
        <dbReference type="Proteomes" id="UP000184245"/>
    </source>
</evidence>
<reference evidence="5 6" key="1">
    <citation type="submission" date="2016-11" db="EMBL/GenBank/DDBJ databases">
        <authorList>
            <person name="Jaros S."/>
            <person name="Januszkiewicz K."/>
            <person name="Wedrychowicz H."/>
        </authorList>
    </citation>
    <scope>NUCLEOTIDE SEQUENCE [LARGE SCALE GENOMIC DNA]</scope>
    <source>
        <strain evidence="5 6">DSM 17459</strain>
    </source>
</reference>
<dbReference type="CDD" id="cd01949">
    <property type="entry name" value="GGDEF"/>
    <property type="match status" value="1"/>
</dbReference>
<accession>A0A1M5CIW8</accession>
<dbReference type="RefSeq" id="WP_072854694.1">
    <property type="nucleotide sequence ID" value="NZ_FQVI01000041.1"/>
</dbReference>
<dbReference type="GO" id="GO:1902201">
    <property type="term" value="P:negative regulation of bacterial-type flagellum-dependent cell motility"/>
    <property type="evidence" value="ECO:0007669"/>
    <property type="project" value="TreeGrafter"/>
</dbReference>
<feature type="transmembrane region" description="Helical" evidence="3">
    <location>
        <begin position="35"/>
        <end position="53"/>
    </location>
</feature>
<proteinExistence type="predicted"/>
<evidence type="ECO:0000256" key="2">
    <source>
        <dbReference type="SAM" id="MobiDB-lite"/>
    </source>
</evidence>
<protein>
    <submittedName>
        <fullName evidence="5">Diguanylate cyclase (GGDEF) domain-containing protein</fullName>
    </submittedName>
</protein>
<dbReference type="SUPFAM" id="SSF55073">
    <property type="entry name" value="Nucleotide cyclase"/>
    <property type="match status" value="1"/>
</dbReference>
<dbReference type="GO" id="GO:0043709">
    <property type="term" value="P:cell adhesion involved in single-species biofilm formation"/>
    <property type="evidence" value="ECO:0007669"/>
    <property type="project" value="TreeGrafter"/>
</dbReference>
<feature type="transmembrane region" description="Helical" evidence="3">
    <location>
        <begin position="166"/>
        <end position="185"/>
    </location>
</feature>
<dbReference type="Proteomes" id="UP000184245">
    <property type="component" value="Unassembled WGS sequence"/>
</dbReference>
<gene>
    <name evidence="5" type="ORF">SAMN02745158_04170</name>
</gene>
<evidence type="ECO:0000313" key="5">
    <source>
        <dbReference type="EMBL" id="SHF54704.1"/>
    </source>
</evidence>
<dbReference type="AlphaFoldDB" id="A0A1M5CIW8"/>
<keyword evidence="3" id="KW-0472">Membrane</keyword>
<dbReference type="NCBIfam" id="TIGR00254">
    <property type="entry name" value="GGDEF"/>
    <property type="match status" value="1"/>
</dbReference>
<dbReference type="InterPro" id="IPR043128">
    <property type="entry name" value="Rev_trsase/Diguanyl_cyclase"/>
</dbReference>
<feature type="transmembrane region" description="Helical" evidence="3">
    <location>
        <begin position="88"/>
        <end position="109"/>
    </location>
</feature>
<dbReference type="InterPro" id="IPR050469">
    <property type="entry name" value="Diguanylate_Cyclase"/>
</dbReference>
<keyword evidence="3" id="KW-0812">Transmembrane</keyword>
<evidence type="ECO:0000256" key="1">
    <source>
        <dbReference type="SAM" id="Coils"/>
    </source>
</evidence>
<dbReference type="PROSITE" id="PS50887">
    <property type="entry name" value="GGDEF"/>
    <property type="match status" value="1"/>
</dbReference>
<dbReference type="OrthoDB" id="9805474at2"/>
<dbReference type="PANTHER" id="PTHR45138">
    <property type="entry name" value="REGULATORY COMPONENTS OF SENSORY TRANSDUCTION SYSTEM"/>
    <property type="match status" value="1"/>
</dbReference>
<feature type="compositionally biased region" description="Basic and acidic residues" evidence="2">
    <location>
        <begin position="399"/>
        <end position="423"/>
    </location>
</feature>
<dbReference type="GO" id="GO:0052621">
    <property type="term" value="F:diguanylate cyclase activity"/>
    <property type="evidence" value="ECO:0007669"/>
    <property type="project" value="TreeGrafter"/>
</dbReference>
<dbReference type="InterPro" id="IPR000160">
    <property type="entry name" value="GGDEF_dom"/>
</dbReference>
<feature type="transmembrane region" description="Helical" evidence="3">
    <location>
        <begin position="6"/>
        <end position="23"/>
    </location>
</feature>
<feature type="transmembrane region" description="Helical" evidence="3">
    <location>
        <begin position="129"/>
        <end position="145"/>
    </location>
</feature>
<dbReference type="GO" id="GO:0005886">
    <property type="term" value="C:plasma membrane"/>
    <property type="evidence" value="ECO:0007669"/>
    <property type="project" value="TreeGrafter"/>
</dbReference>
<name>A0A1M5CIW8_9CLOT</name>
<evidence type="ECO:0000256" key="3">
    <source>
        <dbReference type="SAM" id="Phobius"/>
    </source>
</evidence>
<dbReference type="SMART" id="SM00267">
    <property type="entry name" value="GGDEF"/>
    <property type="match status" value="1"/>
</dbReference>
<feature type="region of interest" description="Disordered" evidence="2">
    <location>
        <begin position="399"/>
        <end position="430"/>
    </location>
</feature>
<keyword evidence="3" id="KW-1133">Transmembrane helix</keyword>
<keyword evidence="6" id="KW-1185">Reference proteome</keyword>
<keyword evidence="1" id="KW-0175">Coiled coil</keyword>
<organism evidence="5 6">
    <name type="scientific">Lactonifactor longoviformis DSM 17459</name>
    <dbReference type="NCBI Taxonomy" id="1122155"/>
    <lineage>
        <taxon>Bacteria</taxon>
        <taxon>Bacillati</taxon>
        <taxon>Bacillota</taxon>
        <taxon>Clostridia</taxon>
        <taxon>Eubacteriales</taxon>
        <taxon>Clostridiaceae</taxon>
        <taxon>Lactonifactor</taxon>
    </lineage>
</organism>
<dbReference type="Gene3D" id="3.30.70.270">
    <property type="match status" value="1"/>
</dbReference>
<dbReference type="InterPro" id="IPR029787">
    <property type="entry name" value="Nucleotide_cyclase"/>
</dbReference>
<feature type="transmembrane region" description="Helical" evidence="3">
    <location>
        <begin position="59"/>
        <end position="76"/>
    </location>
</feature>
<dbReference type="EMBL" id="FQVI01000041">
    <property type="protein sequence ID" value="SHF54704.1"/>
    <property type="molecule type" value="Genomic_DNA"/>
</dbReference>
<sequence>MLLLLLTAAAYFYYHWQYFLLVSDVQKLPYPRRGLVILGFFANYLFFIVCSILEFHLVFNWLLFAFLLFFETLFYYKGDKRSALFHTLTGIIYGLASNIFCRSIMAILIHQPMHNFDNHTLSSGNIKGIPVLIGFVLAGIILRFMRTPVIIRRFRLILDHPRHYSFILEMMTGLFFYLFINLLLYSATLNDLVLKIWSIKSCVFSAAGFYIAIRYTWRICELDDYRDTNRKMEVKLKEQKLEEERLKHQAALDPMTGLYNRQYAEETIASMMEQKMPFTLCFLDLDGLKKVNDAFGHEEGDRYILTTTGEISSACRNRVDSLYRYGGDEFLVLFRNMTADTAGKRAEIINERLRAAAADKALPYSMSVSYGIVESSEGSDWRLLLREADRRMYRQKQEKGAAREFYADKCGNSDKENEGKDGVNETDIFG</sequence>
<feature type="domain" description="GGDEF" evidence="4">
    <location>
        <begin position="276"/>
        <end position="409"/>
    </location>
</feature>
<dbReference type="Pfam" id="PF00990">
    <property type="entry name" value="GGDEF"/>
    <property type="match status" value="1"/>
</dbReference>